<dbReference type="EMBL" id="SRMQ01000008">
    <property type="protein sequence ID" value="TGJ76073.1"/>
    <property type="molecule type" value="Genomic_DNA"/>
</dbReference>
<comment type="caution">
    <text evidence="7">The sequence shown here is derived from an EMBL/GenBank/DDBJ whole genome shotgun (WGS) entry which is preliminary data.</text>
</comment>
<keyword evidence="3" id="KW-0378">Hydrolase</keyword>
<dbReference type="InterPro" id="IPR036764">
    <property type="entry name" value="Peptidase_Prp_sf"/>
</dbReference>
<protein>
    <recommendedName>
        <fullName evidence="6">Ribosomal processing cysteine protease Prp</fullName>
    </recommendedName>
</protein>
<evidence type="ECO:0000256" key="1">
    <source>
        <dbReference type="ARBA" id="ARBA00022517"/>
    </source>
</evidence>
<sequence length="107" mass="11842">MNIMISAEFFIRPDGELIGFSITGHNGVAGRDIVCASVSSAAYMTANTITEIMKADAQVAVEDGYMLVRISPQEVKNCRNILAGFKLHLQELEEQYPQNIRVSYTEV</sequence>
<evidence type="ECO:0000313" key="7">
    <source>
        <dbReference type="EMBL" id="TGJ76073.1"/>
    </source>
</evidence>
<dbReference type="Proteomes" id="UP000297714">
    <property type="component" value="Unassembled WGS sequence"/>
</dbReference>
<evidence type="ECO:0000256" key="6">
    <source>
        <dbReference type="ARBA" id="ARBA00044538"/>
    </source>
</evidence>
<dbReference type="Pfam" id="PF04327">
    <property type="entry name" value="Peptidase_Prp"/>
    <property type="match status" value="1"/>
</dbReference>
<evidence type="ECO:0000256" key="2">
    <source>
        <dbReference type="ARBA" id="ARBA00022670"/>
    </source>
</evidence>
<dbReference type="SUPFAM" id="SSF118010">
    <property type="entry name" value="TM1457-like"/>
    <property type="match status" value="1"/>
</dbReference>
<dbReference type="CDD" id="cd16332">
    <property type="entry name" value="Prp-like"/>
    <property type="match status" value="1"/>
</dbReference>
<reference evidence="7 8" key="1">
    <citation type="submission" date="2019-04" db="EMBL/GenBank/DDBJ databases">
        <authorList>
            <person name="Poehlein A."/>
            <person name="Bengelsdorf F.R."/>
            <person name="Duerre P."/>
            <person name="Daniel R."/>
        </authorList>
    </citation>
    <scope>NUCLEOTIDE SEQUENCE [LARGE SCALE GENOMIC DNA]</scope>
    <source>
        <strain evidence="7 8">BS-1</strain>
    </source>
</reference>
<dbReference type="PANTHER" id="PTHR39178:SF1">
    <property type="entry name" value="RIBOSOMAL-PROCESSING CYSTEINE PROTEASE PRP"/>
    <property type="match status" value="1"/>
</dbReference>
<evidence type="ECO:0000256" key="5">
    <source>
        <dbReference type="ARBA" id="ARBA00044503"/>
    </source>
</evidence>
<keyword evidence="2" id="KW-0645">Protease</keyword>
<organism evidence="7 8">
    <name type="scientific">Caproiciproducens galactitolivorans</name>
    <dbReference type="NCBI Taxonomy" id="642589"/>
    <lineage>
        <taxon>Bacteria</taxon>
        <taxon>Bacillati</taxon>
        <taxon>Bacillota</taxon>
        <taxon>Clostridia</taxon>
        <taxon>Eubacteriales</taxon>
        <taxon>Acutalibacteraceae</taxon>
        <taxon>Caproiciproducens</taxon>
    </lineage>
</organism>
<accession>A0A4Z0YB95</accession>
<evidence type="ECO:0000313" key="8">
    <source>
        <dbReference type="Proteomes" id="UP000297714"/>
    </source>
</evidence>
<dbReference type="GO" id="GO:0042254">
    <property type="term" value="P:ribosome biogenesis"/>
    <property type="evidence" value="ECO:0007669"/>
    <property type="project" value="UniProtKB-KW"/>
</dbReference>
<comment type="similarity">
    <text evidence="5">Belongs to the Prp family.</text>
</comment>
<gene>
    <name evidence="7" type="ORF">CAGA_17940</name>
</gene>
<dbReference type="AlphaFoldDB" id="A0A4Z0YB95"/>
<proteinExistence type="inferred from homology"/>
<dbReference type="Gene3D" id="3.30.70.1490">
    <property type="entry name" value="Cysteine protease Prp"/>
    <property type="match status" value="1"/>
</dbReference>
<dbReference type="PANTHER" id="PTHR39178">
    <property type="entry name" value="HYPOTHETICAL RIBOSOME-ASSOCIATED PROTEIN"/>
    <property type="match status" value="1"/>
</dbReference>
<evidence type="ECO:0000256" key="4">
    <source>
        <dbReference type="ARBA" id="ARBA00022807"/>
    </source>
</evidence>
<dbReference type="InterPro" id="IPR007422">
    <property type="entry name" value="Peptidase_Prp"/>
</dbReference>
<keyword evidence="1" id="KW-0690">Ribosome biogenesis</keyword>
<dbReference type="GO" id="GO:0008234">
    <property type="term" value="F:cysteine-type peptidase activity"/>
    <property type="evidence" value="ECO:0007669"/>
    <property type="project" value="UniProtKB-KW"/>
</dbReference>
<keyword evidence="4" id="KW-0788">Thiol protease</keyword>
<name>A0A4Z0YB95_9FIRM</name>
<dbReference type="GO" id="GO:0006508">
    <property type="term" value="P:proteolysis"/>
    <property type="evidence" value="ECO:0007669"/>
    <property type="project" value="UniProtKB-KW"/>
</dbReference>
<evidence type="ECO:0000256" key="3">
    <source>
        <dbReference type="ARBA" id="ARBA00022801"/>
    </source>
</evidence>
<keyword evidence="8" id="KW-1185">Reference proteome</keyword>